<reference evidence="2" key="1">
    <citation type="submission" date="2022-12" db="EMBL/GenBank/DDBJ databases">
        <title>Paraconexibacter alkalitolerans sp. nov. and Baekduia alba sp. nov., isolated from soil and emended description of the genera Paraconexibacter (Chun et al., 2020) and Baekduia (An et al., 2020).</title>
        <authorList>
            <person name="Vieira S."/>
            <person name="Huber K.J."/>
            <person name="Geppert A."/>
            <person name="Wolf J."/>
            <person name="Neumann-Schaal M."/>
            <person name="Muesken M."/>
            <person name="Overmann J."/>
        </authorList>
    </citation>
    <scope>NUCLEOTIDE SEQUENCE</scope>
    <source>
        <strain evidence="2">AEG42_29</strain>
    </source>
</reference>
<keyword evidence="1" id="KW-0812">Transmembrane</keyword>
<proteinExistence type="predicted"/>
<gene>
    <name evidence="2" type="ORF">DSM112329_05270</name>
</gene>
<feature type="transmembrane region" description="Helical" evidence="1">
    <location>
        <begin position="7"/>
        <end position="27"/>
    </location>
</feature>
<accession>A0AAU7B3C0</accession>
<evidence type="ECO:0000256" key="1">
    <source>
        <dbReference type="SAM" id="Phobius"/>
    </source>
</evidence>
<feature type="transmembrane region" description="Helical" evidence="1">
    <location>
        <begin position="33"/>
        <end position="51"/>
    </location>
</feature>
<dbReference type="AlphaFoldDB" id="A0AAU7B3C0"/>
<dbReference type="KEGG" id="parq:DSM112329_05270"/>
<keyword evidence="1" id="KW-1133">Transmembrane helix</keyword>
<keyword evidence="1" id="KW-0472">Membrane</keyword>
<dbReference type="RefSeq" id="WP_354699552.1">
    <property type="nucleotide sequence ID" value="NZ_CP114014.1"/>
</dbReference>
<protein>
    <submittedName>
        <fullName evidence="2">Uncharacterized protein</fullName>
    </submittedName>
</protein>
<dbReference type="EMBL" id="CP114014">
    <property type="protein sequence ID" value="XAY08370.1"/>
    <property type="molecule type" value="Genomic_DNA"/>
</dbReference>
<feature type="transmembrane region" description="Helical" evidence="1">
    <location>
        <begin position="72"/>
        <end position="95"/>
    </location>
</feature>
<sequence length="99" mass="10290">MHADRRFRLIALGVAPLVLLGLVFVQLLGVPRWLGSPAWIAALAVEAVVLWRVADPAIAATGARTRRVAFGLLQSVVTACVVGGVLLAVGLMLVLGPDG</sequence>
<name>A0AAU7B3C0_9ACTN</name>
<evidence type="ECO:0000313" key="2">
    <source>
        <dbReference type="EMBL" id="XAY08370.1"/>
    </source>
</evidence>
<organism evidence="2">
    <name type="scientific">Paraconexibacter sp. AEG42_29</name>
    <dbReference type="NCBI Taxonomy" id="2997339"/>
    <lineage>
        <taxon>Bacteria</taxon>
        <taxon>Bacillati</taxon>
        <taxon>Actinomycetota</taxon>
        <taxon>Thermoleophilia</taxon>
        <taxon>Solirubrobacterales</taxon>
        <taxon>Paraconexibacteraceae</taxon>
        <taxon>Paraconexibacter</taxon>
    </lineage>
</organism>